<keyword evidence="3" id="KW-1185">Reference proteome</keyword>
<protein>
    <submittedName>
        <fullName evidence="2">Uncharacterized protein</fullName>
    </submittedName>
</protein>
<accession>A0A8X6MLQ6</accession>
<evidence type="ECO:0000313" key="3">
    <source>
        <dbReference type="Proteomes" id="UP000886998"/>
    </source>
</evidence>
<feature type="compositionally biased region" description="Basic and acidic residues" evidence="1">
    <location>
        <begin position="119"/>
        <end position="131"/>
    </location>
</feature>
<feature type="compositionally biased region" description="Basic and acidic residues" evidence="1">
    <location>
        <begin position="101"/>
        <end position="112"/>
    </location>
</feature>
<reference evidence="2" key="1">
    <citation type="submission" date="2020-08" db="EMBL/GenBank/DDBJ databases">
        <title>Multicomponent nature underlies the extraordinary mechanical properties of spider dragline silk.</title>
        <authorList>
            <person name="Kono N."/>
            <person name="Nakamura H."/>
            <person name="Mori M."/>
            <person name="Yoshida Y."/>
            <person name="Ohtoshi R."/>
            <person name="Malay A.D."/>
            <person name="Moran D.A.P."/>
            <person name="Tomita M."/>
            <person name="Numata K."/>
            <person name="Arakawa K."/>
        </authorList>
    </citation>
    <scope>NUCLEOTIDE SEQUENCE</scope>
</reference>
<evidence type="ECO:0000256" key="1">
    <source>
        <dbReference type="SAM" id="MobiDB-lite"/>
    </source>
</evidence>
<dbReference type="EMBL" id="BMAV01027924">
    <property type="protein sequence ID" value="GFS63526.1"/>
    <property type="molecule type" value="Genomic_DNA"/>
</dbReference>
<sequence>MKKCVEVKVIFLPRKDRWTSHESSKIELIPIFKKFEISFLLNSRKEALQYQQKLMGQEKSQFKPTRRIPSTLVKDVRQEKSPSKPEQSPVATVAMNEEAVRESHGDALDINERSPFLPDPREQRVSKRREWSSASFSGSVKDIKRVVTWKIPRPSSNLVITTAEIHNEEGPLRIKPSVTKKKIHVSKNQSCIYYGPEMIEAS</sequence>
<comment type="caution">
    <text evidence="2">The sequence shown here is derived from an EMBL/GenBank/DDBJ whole genome shotgun (WGS) entry which is preliminary data.</text>
</comment>
<proteinExistence type="predicted"/>
<name>A0A8X6MLQ6_9ARAC</name>
<feature type="region of interest" description="Disordered" evidence="1">
    <location>
        <begin position="101"/>
        <end position="131"/>
    </location>
</feature>
<evidence type="ECO:0000313" key="2">
    <source>
        <dbReference type="EMBL" id="GFS63526.1"/>
    </source>
</evidence>
<dbReference type="Proteomes" id="UP000886998">
    <property type="component" value="Unassembled WGS sequence"/>
</dbReference>
<organism evidence="2 3">
    <name type="scientific">Trichonephila inaurata madagascariensis</name>
    <dbReference type="NCBI Taxonomy" id="2747483"/>
    <lineage>
        <taxon>Eukaryota</taxon>
        <taxon>Metazoa</taxon>
        <taxon>Ecdysozoa</taxon>
        <taxon>Arthropoda</taxon>
        <taxon>Chelicerata</taxon>
        <taxon>Arachnida</taxon>
        <taxon>Araneae</taxon>
        <taxon>Araneomorphae</taxon>
        <taxon>Entelegynae</taxon>
        <taxon>Araneoidea</taxon>
        <taxon>Nephilidae</taxon>
        <taxon>Trichonephila</taxon>
        <taxon>Trichonephila inaurata</taxon>
    </lineage>
</organism>
<dbReference type="AlphaFoldDB" id="A0A8X6MLQ6"/>
<gene>
    <name evidence="2" type="ORF">TNIN_209091</name>
</gene>